<protein>
    <submittedName>
        <fullName evidence="1">Uncharacterized protein</fullName>
    </submittedName>
</protein>
<feature type="non-terminal residue" evidence="1">
    <location>
        <position position="48"/>
    </location>
</feature>
<keyword evidence="2" id="KW-1185">Reference proteome</keyword>
<name>A0A392SM14_9FABA</name>
<accession>A0A392SM14</accession>
<comment type="caution">
    <text evidence="1">The sequence shown here is derived from an EMBL/GenBank/DDBJ whole genome shotgun (WGS) entry which is preliminary data.</text>
</comment>
<proteinExistence type="predicted"/>
<evidence type="ECO:0000313" key="2">
    <source>
        <dbReference type="Proteomes" id="UP000265520"/>
    </source>
</evidence>
<dbReference type="AlphaFoldDB" id="A0A392SM14"/>
<evidence type="ECO:0000313" key="1">
    <source>
        <dbReference type="EMBL" id="MCI48916.1"/>
    </source>
</evidence>
<dbReference type="EMBL" id="LXQA010393290">
    <property type="protein sequence ID" value="MCI48916.1"/>
    <property type="molecule type" value="Genomic_DNA"/>
</dbReference>
<sequence>MKSSEMSIMASSDSDSAAGVLESLDLAELWSSSSEVEFWEVLSGKWWL</sequence>
<dbReference type="Proteomes" id="UP000265520">
    <property type="component" value="Unassembled WGS sequence"/>
</dbReference>
<organism evidence="1 2">
    <name type="scientific">Trifolium medium</name>
    <dbReference type="NCBI Taxonomy" id="97028"/>
    <lineage>
        <taxon>Eukaryota</taxon>
        <taxon>Viridiplantae</taxon>
        <taxon>Streptophyta</taxon>
        <taxon>Embryophyta</taxon>
        <taxon>Tracheophyta</taxon>
        <taxon>Spermatophyta</taxon>
        <taxon>Magnoliopsida</taxon>
        <taxon>eudicotyledons</taxon>
        <taxon>Gunneridae</taxon>
        <taxon>Pentapetalae</taxon>
        <taxon>rosids</taxon>
        <taxon>fabids</taxon>
        <taxon>Fabales</taxon>
        <taxon>Fabaceae</taxon>
        <taxon>Papilionoideae</taxon>
        <taxon>50 kb inversion clade</taxon>
        <taxon>NPAAA clade</taxon>
        <taxon>Hologalegina</taxon>
        <taxon>IRL clade</taxon>
        <taxon>Trifolieae</taxon>
        <taxon>Trifolium</taxon>
    </lineage>
</organism>
<reference evidence="1 2" key="1">
    <citation type="journal article" date="2018" name="Front. Plant Sci.">
        <title>Red Clover (Trifolium pratense) and Zigzag Clover (T. medium) - A Picture of Genomic Similarities and Differences.</title>
        <authorList>
            <person name="Dluhosova J."/>
            <person name="Istvanek J."/>
            <person name="Nedelnik J."/>
            <person name="Repkova J."/>
        </authorList>
    </citation>
    <scope>NUCLEOTIDE SEQUENCE [LARGE SCALE GENOMIC DNA]</scope>
    <source>
        <strain evidence="2">cv. 10/8</strain>
        <tissue evidence="1">Leaf</tissue>
    </source>
</reference>